<organism evidence="2">
    <name type="scientific">bioreactor metagenome</name>
    <dbReference type="NCBI Taxonomy" id="1076179"/>
    <lineage>
        <taxon>unclassified sequences</taxon>
        <taxon>metagenomes</taxon>
        <taxon>ecological metagenomes</taxon>
    </lineage>
</organism>
<feature type="region of interest" description="Disordered" evidence="1">
    <location>
        <begin position="33"/>
        <end position="95"/>
    </location>
</feature>
<proteinExistence type="predicted"/>
<feature type="region of interest" description="Disordered" evidence="1">
    <location>
        <begin position="136"/>
        <end position="179"/>
    </location>
</feature>
<gene>
    <name evidence="2" type="ORF">SDC9_148651</name>
</gene>
<reference evidence="2" key="1">
    <citation type="submission" date="2019-08" db="EMBL/GenBank/DDBJ databases">
        <authorList>
            <person name="Kucharzyk K."/>
            <person name="Murdoch R.W."/>
            <person name="Higgins S."/>
            <person name="Loffler F."/>
        </authorList>
    </citation>
    <scope>NUCLEOTIDE SEQUENCE</scope>
</reference>
<dbReference type="AlphaFoldDB" id="A0A645EJJ0"/>
<comment type="caution">
    <text evidence="2">The sequence shown here is derived from an EMBL/GenBank/DDBJ whole genome shotgun (WGS) entry which is preliminary data.</text>
</comment>
<evidence type="ECO:0000256" key="1">
    <source>
        <dbReference type="SAM" id="MobiDB-lite"/>
    </source>
</evidence>
<accession>A0A645EJJ0</accession>
<protein>
    <submittedName>
        <fullName evidence="2">Uncharacterized protein</fullName>
    </submittedName>
</protein>
<evidence type="ECO:0000313" key="2">
    <source>
        <dbReference type="EMBL" id="MPN01442.1"/>
    </source>
</evidence>
<feature type="compositionally biased region" description="Basic residues" evidence="1">
    <location>
        <begin position="55"/>
        <end position="70"/>
    </location>
</feature>
<feature type="compositionally biased region" description="Basic and acidic residues" evidence="1">
    <location>
        <begin position="33"/>
        <end position="53"/>
    </location>
</feature>
<sequence length="179" mass="19455">MRTDLHGHYIGTASRQRRDDRLQIGRLGSGDRRMVDLDRLPADQEPQRSDAAHPVRSRVQRRGQHQHRRGLAVGSGHAEAGHIARGVAPHPGRGDRHHVARIVADHHRQVLTVGEPGAGGVAQQRDRTGAAGRLGEQRAVAAGAGKADIEVARTNPAGVETDPADDRIGVRQLHRQPRQ</sequence>
<dbReference type="EMBL" id="VSSQ01047449">
    <property type="protein sequence ID" value="MPN01442.1"/>
    <property type="molecule type" value="Genomic_DNA"/>
</dbReference>
<name>A0A645EJJ0_9ZZZZ</name>